<dbReference type="AlphaFoldDB" id="A0A2T1HR18"/>
<protein>
    <submittedName>
        <fullName evidence="6">IclR family transcriptional regulator</fullName>
    </submittedName>
</protein>
<dbReference type="InterPro" id="IPR012794">
    <property type="entry name" value="PcaR_PcaU"/>
</dbReference>
<dbReference type="SMART" id="SM00346">
    <property type="entry name" value="HTH_ICLR"/>
    <property type="match status" value="1"/>
</dbReference>
<proteinExistence type="predicted"/>
<dbReference type="InterPro" id="IPR036390">
    <property type="entry name" value="WH_DNA-bd_sf"/>
</dbReference>
<feature type="domain" description="HTH iclR-type" evidence="4">
    <location>
        <begin position="16"/>
        <end position="76"/>
    </location>
</feature>
<name>A0A2T1HR18_9HYPH</name>
<keyword evidence="2" id="KW-0238">DNA-binding</keyword>
<keyword evidence="1" id="KW-0805">Transcription regulation</keyword>
<dbReference type="GO" id="GO:0045893">
    <property type="term" value="P:positive regulation of DNA-templated transcription"/>
    <property type="evidence" value="ECO:0007669"/>
    <property type="project" value="InterPro"/>
</dbReference>
<dbReference type="Proteomes" id="UP000239772">
    <property type="component" value="Unassembled WGS sequence"/>
</dbReference>
<dbReference type="OrthoDB" id="2633250at2"/>
<dbReference type="GO" id="GO:0046278">
    <property type="term" value="P:3,4-dihydroxybenzoate metabolic process"/>
    <property type="evidence" value="ECO:0007669"/>
    <property type="project" value="InterPro"/>
</dbReference>
<dbReference type="PANTHER" id="PTHR30136">
    <property type="entry name" value="HELIX-TURN-HELIX TRANSCRIPTIONAL REGULATOR, ICLR FAMILY"/>
    <property type="match status" value="1"/>
</dbReference>
<dbReference type="EMBL" id="PVZS01000017">
    <property type="protein sequence ID" value="PSC04093.1"/>
    <property type="molecule type" value="Genomic_DNA"/>
</dbReference>
<dbReference type="PROSITE" id="PS51078">
    <property type="entry name" value="ICLR_ED"/>
    <property type="match status" value="1"/>
</dbReference>
<evidence type="ECO:0000259" key="5">
    <source>
        <dbReference type="PROSITE" id="PS51078"/>
    </source>
</evidence>
<dbReference type="Gene3D" id="1.10.10.10">
    <property type="entry name" value="Winged helix-like DNA-binding domain superfamily/Winged helix DNA-binding domain"/>
    <property type="match status" value="1"/>
</dbReference>
<feature type="domain" description="IclR-ED" evidence="5">
    <location>
        <begin position="77"/>
        <end position="261"/>
    </location>
</feature>
<dbReference type="InterPro" id="IPR050707">
    <property type="entry name" value="HTH_MetabolicPath_Reg"/>
</dbReference>
<keyword evidence="7" id="KW-1185">Reference proteome</keyword>
<reference evidence="7" key="1">
    <citation type="submission" date="2018-03" db="EMBL/GenBank/DDBJ databases">
        <authorList>
            <person name="Sun L."/>
            <person name="Liu H."/>
            <person name="Chen W."/>
            <person name="Huang K."/>
            <person name="Liu W."/>
            <person name="Gao X."/>
        </authorList>
    </citation>
    <scope>NUCLEOTIDE SEQUENCE [LARGE SCALE GENOMIC DNA]</scope>
    <source>
        <strain evidence="7">SH9</strain>
    </source>
</reference>
<evidence type="ECO:0000256" key="1">
    <source>
        <dbReference type="ARBA" id="ARBA00023015"/>
    </source>
</evidence>
<evidence type="ECO:0000259" key="4">
    <source>
        <dbReference type="PROSITE" id="PS51077"/>
    </source>
</evidence>
<dbReference type="InterPro" id="IPR014757">
    <property type="entry name" value="Tscrpt_reg_IclR_C"/>
</dbReference>
<evidence type="ECO:0000256" key="3">
    <source>
        <dbReference type="ARBA" id="ARBA00023163"/>
    </source>
</evidence>
<dbReference type="Pfam" id="PF01614">
    <property type="entry name" value="IclR_C"/>
    <property type="match status" value="1"/>
</dbReference>
<dbReference type="InterPro" id="IPR005471">
    <property type="entry name" value="Tscrpt_reg_IclR_N"/>
</dbReference>
<evidence type="ECO:0000313" key="7">
    <source>
        <dbReference type="Proteomes" id="UP000239772"/>
    </source>
</evidence>
<dbReference type="GO" id="GO:0045892">
    <property type="term" value="P:negative regulation of DNA-templated transcription"/>
    <property type="evidence" value="ECO:0007669"/>
    <property type="project" value="TreeGrafter"/>
</dbReference>
<keyword evidence="3" id="KW-0804">Transcription</keyword>
<dbReference type="GO" id="GO:0003700">
    <property type="term" value="F:DNA-binding transcription factor activity"/>
    <property type="evidence" value="ECO:0007669"/>
    <property type="project" value="TreeGrafter"/>
</dbReference>
<comment type="caution">
    <text evidence="6">The sequence shown here is derived from an EMBL/GenBank/DDBJ whole genome shotgun (WGS) entry which is preliminary data.</text>
</comment>
<dbReference type="Gene3D" id="3.30.450.40">
    <property type="match status" value="1"/>
</dbReference>
<sequence length="261" mass="27659">MDAGPAPIDEDDPSYVGALARGLAVIRAFDVGRESLTLADVAKMTALPRATVRRSLLTLQALGYVATDGKQFRLTPRILSLGYAYLASTPMTRVLQPALEAVSERTHESCSACTLDGPEIVYVARAATRRIMSVGLAVGSRLPAFCTSMGRILLAAETPERARAILADSERKPFTPHTVTDVSALLEILAGVRQAGYCLVDQELEVGLRSIAVPVRNSAGQVVAAMNVSAQAGRVSPDHLKGVALPILRDQAESLRASLVA</sequence>
<dbReference type="Pfam" id="PF09339">
    <property type="entry name" value="HTH_IclR"/>
    <property type="match status" value="1"/>
</dbReference>
<dbReference type="PROSITE" id="PS51077">
    <property type="entry name" value="HTH_ICLR"/>
    <property type="match status" value="1"/>
</dbReference>
<dbReference type="GO" id="GO:0003677">
    <property type="term" value="F:DNA binding"/>
    <property type="evidence" value="ECO:0007669"/>
    <property type="project" value="UniProtKB-KW"/>
</dbReference>
<dbReference type="InterPro" id="IPR036388">
    <property type="entry name" value="WH-like_DNA-bd_sf"/>
</dbReference>
<dbReference type="SUPFAM" id="SSF46785">
    <property type="entry name" value="Winged helix' DNA-binding domain"/>
    <property type="match status" value="1"/>
</dbReference>
<evidence type="ECO:0000313" key="6">
    <source>
        <dbReference type="EMBL" id="PSC04093.1"/>
    </source>
</evidence>
<dbReference type="SUPFAM" id="SSF55781">
    <property type="entry name" value="GAF domain-like"/>
    <property type="match status" value="1"/>
</dbReference>
<dbReference type="PANTHER" id="PTHR30136:SF34">
    <property type="entry name" value="TRANSCRIPTIONAL REGULATOR"/>
    <property type="match status" value="1"/>
</dbReference>
<evidence type="ECO:0000256" key="2">
    <source>
        <dbReference type="ARBA" id="ARBA00023125"/>
    </source>
</evidence>
<gene>
    <name evidence="6" type="ORF">SLNSH_15940</name>
</gene>
<organism evidence="6 7">
    <name type="scientific">Alsobacter soli</name>
    <dbReference type="NCBI Taxonomy" id="2109933"/>
    <lineage>
        <taxon>Bacteria</taxon>
        <taxon>Pseudomonadati</taxon>
        <taxon>Pseudomonadota</taxon>
        <taxon>Alphaproteobacteria</taxon>
        <taxon>Hyphomicrobiales</taxon>
        <taxon>Alsobacteraceae</taxon>
        <taxon>Alsobacter</taxon>
    </lineage>
</organism>
<dbReference type="RefSeq" id="WP_106338000.1">
    <property type="nucleotide sequence ID" value="NZ_PVZS01000017.1"/>
</dbReference>
<accession>A0A2T1HR18</accession>
<dbReference type="InterPro" id="IPR029016">
    <property type="entry name" value="GAF-like_dom_sf"/>
</dbReference>
<dbReference type="NCBIfam" id="TIGR02431">
    <property type="entry name" value="pcaR_pcaU"/>
    <property type="match status" value="1"/>
</dbReference>